<dbReference type="PANTHER" id="PTHR31391:SF164">
    <property type="entry name" value="TF-B3 DOMAIN-CONTAINING PROTEIN"/>
    <property type="match status" value="1"/>
</dbReference>
<evidence type="ECO:0000256" key="2">
    <source>
        <dbReference type="ARBA" id="ARBA00023015"/>
    </source>
</evidence>
<organism evidence="7 8">
    <name type="scientific">Chenopodium quinoa</name>
    <name type="common">Quinoa</name>
    <dbReference type="NCBI Taxonomy" id="63459"/>
    <lineage>
        <taxon>Eukaryota</taxon>
        <taxon>Viridiplantae</taxon>
        <taxon>Streptophyta</taxon>
        <taxon>Embryophyta</taxon>
        <taxon>Tracheophyta</taxon>
        <taxon>Spermatophyta</taxon>
        <taxon>Magnoliopsida</taxon>
        <taxon>eudicotyledons</taxon>
        <taxon>Gunneridae</taxon>
        <taxon>Pentapetalae</taxon>
        <taxon>Caryophyllales</taxon>
        <taxon>Chenopodiaceae</taxon>
        <taxon>Chenopodioideae</taxon>
        <taxon>Atripliceae</taxon>
        <taxon>Chenopodium</taxon>
    </lineage>
</organism>
<feature type="domain" description="TF-B3" evidence="6">
    <location>
        <begin position="54"/>
        <end position="107"/>
    </location>
</feature>
<feature type="domain" description="TF-B3" evidence="6">
    <location>
        <begin position="166"/>
        <end position="268"/>
    </location>
</feature>
<evidence type="ECO:0000256" key="4">
    <source>
        <dbReference type="ARBA" id="ARBA00023163"/>
    </source>
</evidence>
<keyword evidence="5" id="KW-0539">Nucleus</keyword>
<dbReference type="PANTHER" id="PTHR31391">
    <property type="entry name" value="B3 DOMAIN-CONTAINING PROTEIN OS11G0197600-RELATED"/>
    <property type="match status" value="1"/>
</dbReference>
<evidence type="ECO:0000256" key="1">
    <source>
        <dbReference type="ARBA" id="ARBA00004123"/>
    </source>
</evidence>
<keyword evidence="4" id="KW-0804">Transcription</keyword>
<evidence type="ECO:0000313" key="7">
    <source>
        <dbReference type="EnsemblPlants" id="AUR62027222-RA:cds"/>
    </source>
</evidence>
<dbReference type="Gramene" id="AUR62027222-RA">
    <property type="protein sequence ID" value="AUR62027222-RA:cds"/>
    <property type="gene ID" value="AUR62027222"/>
</dbReference>
<dbReference type="OMA" id="VNENICA"/>
<evidence type="ECO:0000313" key="8">
    <source>
        <dbReference type="Proteomes" id="UP000596660"/>
    </source>
</evidence>
<evidence type="ECO:0000259" key="6">
    <source>
        <dbReference type="PROSITE" id="PS50863"/>
    </source>
</evidence>
<keyword evidence="3" id="KW-0238">DNA-binding</keyword>
<evidence type="ECO:0000256" key="5">
    <source>
        <dbReference type="ARBA" id="ARBA00023242"/>
    </source>
</evidence>
<dbReference type="SUPFAM" id="SSF101936">
    <property type="entry name" value="DNA-binding pseudobarrel domain"/>
    <property type="match status" value="2"/>
</dbReference>
<dbReference type="Gene3D" id="2.40.330.10">
    <property type="entry name" value="DNA-binding pseudobarrel domain"/>
    <property type="match status" value="2"/>
</dbReference>
<keyword evidence="8" id="KW-1185">Reference proteome</keyword>
<name>A0A803MCM9_CHEQI</name>
<dbReference type="InterPro" id="IPR015300">
    <property type="entry name" value="DNA-bd_pseudobarrel_sf"/>
</dbReference>
<protein>
    <recommendedName>
        <fullName evidence="6">TF-B3 domain-containing protein</fullName>
    </recommendedName>
</protein>
<dbReference type="InterPro" id="IPR044837">
    <property type="entry name" value="REM16-like"/>
</dbReference>
<dbReference type="EnsemblPlants" id="AUR62027222-RA">
    <property type="protein sequence ID" value="AUR62027222-RA:cds"/>
    <property type="gene ID" value="AUR62027222"/>
</dbReference>
<dbReference type="GO" id="GO:0005634">
    <property type="term" value="C:nucleus"/>
    <property type="evidence" value="ECO:0007669"/>
    <property type="project" value="UniProtKB-SubCell"/>
</dbReference>
<dbReference type="Proteomes" id="UP000596660">
    <property type="component" value="Unplaced"/>
</dbReference>
<dbReference type="GO" id="GO:0003677">
    <property type="term" value="F:DNA binding"/>
    <property type="evidence" value="ECO:0007669"/>
    <property type="project" value="UniProtKB-KW"/>
</dbReference>
<dbReference type="CDD" id="cd10017">
    <property type="entry name" value="B3_DNA"/>
    <property type="match status" value="2"/>
</dbReference>
<sequence>MASSSTHFDDECPKFFKVFLPEDCSNQLHICSDFKTHLQSAVKRKATIFRPGTNQEWKVGLEEEDEEFYFRKGWEEFVRENDLKVGEFMVFTHLGNSNFSVKLYGTHGCLKETVQEGEAPAEVELVNKRGKRTRRPGAGRRPSYDPDEELVRVAEAYRSAHSDIPSFMVKISTSYLNNNLVNIPVHWVNAHMEGADDVRRIKLQGSSPRKTWEVKMTIYRPSSGSNCKLSEGLRAFFQDNYIQLGDICVFELVKNVPDTLKVTIFRVNDVLVFPDHS</sequence>
<dbReference type="PROSITE" id="PS50863">
    <property type="entry name" value="B3"/>
    <property type="match status" value="2"/>
</dbReference>
<reference evidence="7" key="1">
    <citation type="journal article" date="2017" name="Nature">
        <title>The genome of Chenopodium quinoa.</title>
        <authorList>
            <person name="Jarvis D.E."/>
            <person name="Ho Y.S."/>
            <person name="Lightfoot D.J."/>
            <person name="Schmoeckel S.M."/>
            <person name="Li B."/>
            <person name="Borm T.J.A."/>
            <person name="Ohyanagi H."/>
            <person name="Mineta K."/>
            <person name="Michell C.T."/>
            <person name="Saber N."/>
            <person name="Kharbatia N.M."/>
            <person name="Rupper R.R."/>
            <person name="Sharp A.R."/>
            <person name="Dally N."/>
            <person name="Boughton B.A."/>
            <person name="Woo Y.H."/>
            <person name="Gao G."/>
            <person name="Schijlen E.G.W.M."/>
            <person name="Guo X."/>
            <person name="Momin A.A."/>
            <person name="Negrao S."/>
            <person name="Al-Babili S."/>
            <person name="Gehring C."/>
            <person name="Roessner U."/>
            <person name="Jung C."/>
            <person name="Murphy K."/>
            <person name="Arold S.T."/>
            <person name="Gojobori T."/>
            <person name="van der Linden C.G."/>
            <person name="van Loo E.N."/>
            <person name="Jellen E.N."/>
            <person name="Maughan P.J."/>
            <person name="Tester M."/>
        </authorList>
    </citation>
    <scope>NUCLEOTIDE SEQUENCE [LARGE SCALE GENOMIC DNA]</scope>
    <source>
        <strain evidence="7">cv. PI 614886</strain>
    </source>
</reference>
<dbReference type="SMART" id="SM01019">
    <property type="entry name" value="B3"/>
    <property type="match status" value="2"/>
</dbReference>
<comment type="subcellular location">
    <subcellularLocation>
        <location evidence="1">Nucleus</location>
    </subcellularLocation>
</comment>
<dbReference type="Pfam" id="PF02362">
    <property type="entry name" value="B3"/>
    <property type="match status" value="2"/>
</dbReference>
<dbReference type="InterPro" id="IPR003340">
    <property type="entry name" value="B3_DNA-bd"/>
</dbReference>
<accession>A0A803MCM9</accession>
<evidence type="ECO:0000256" key="3">
    <source>
        <dbReference type="ARBA" id="ARBA00023125"/>
    </source>
</evidence>
<proteinExistence type="predicted"/>
<keyword evidence="2" id="KW-0805">Transcription regulation</keyword>
<dbReference type="AlphaFoldDB" id="A0A803MCM9"/>
<reference evidence="7" key="2">
    <citation type="submission" date="2021-03" db="UniProtKB">
        <authorList>
            <consortium name="EnsemblPlants"/>
        </authorList>
    </citation>
    <scope>IDENTIFICATION</scope>
</reference>